<dbReference type="Proteomes" id="UP000149493">
    <property type="component" value="Segment"/>
</dbReference>
<feature type="region of interest" description="Disordered" evidence="1">
    <location>
        <begin position="67"/>
        <end position="153"/>
    </location>
</feature>
<dbReference type="GeneID" id="23778128"/>
<protein>
    <submittedName>
        <fullName evidence="3">ORF2</fullName>
    </submittedName>
</protein>
<feature type="compositionally biased region" description="Low complexity" evidence="1">
    <location>
        <begin position="99"/>
        <end position="121"/>
    </location>
</feature>
<dbReference type="KEGG" id="vg:23778128"/>
<evidence type="ECO:0000259" key="2">
    <source>
        <dbReference type="Pfam" id="PF02957"/>
    </source>
</evidence>
<dbReference type="EMBL" id="KP296854">
    <property type="protein sequence ID" value="AJP36572.1"/>
    <property type="molecule type" value="Genomic_DNA"/>
</dbReference>
<proteinExistence type="predicted"/>
<feature type="compositionally biased region" description="Gly residues" evidence="1">
    <location>
        <begin position="131"/>
        <end position="146"/>
    </location>
</feature>
<accession>A0A0C5IMV7</accession>
<evidence type="ECO:0000256" key="1">
    <source>
        <dbReference type="SAM" id="MobiDB-lite"/>
    </source>
</evidence>
<keyword evidence="4" id="KW-1185">Reference proteome</keyword>
<name>A0A0C5IMV7_9VIRU</name>
<organism evidence="3 4">
    <name type="scientific">Simian torque teno virus 32</name>
    <dbReference type="NCBI Taxonomy" id="1619220"/>
    <lineage>
        <taxon>Viruses</taxon>
        <taxon>Monodnaviria</taxon>
        <taxon>Shotokuvirae</taxon>
        <taxon>Commensaviricota</taxon>
        <taxon>Cardeaviricetes</taxon>
        <taxon>Sanitavirales</taxon>
        <taxon>Anelloviridae</taxon>
        <taxon>Alphatorquevirus</taxon>
        <taxon>Alphatorquevirus cerco5</taxon>
    </lineage>
</organism>
<dbReference type="InterPro" id="IPR004118">
    <property type="entry name" value="HEV_TT_vir_Orf2/Gyrovir_Vp2_N"/>
</dbReference>
<dbReference type="RefSeq" id="YP_009126946.1">
    <property type="nucleotide sequence ID" value="NC_026664.1"/>
</dbReference>
<evidence type="ECO:0000313" key="4">
    <source>
        <dbReference type="Proteomes" id="UP000149493"/>
    </source>
</evidence>
<reference evidence="3 4" key="1">
    <citation type="submission" date="2014-12" db="EMBL/GenBank/DDBJ databases">
        <title>Local virus extinctions following a host population bottleneck.</title>
        <authorList>
            <person name="Kapusinszky B."/>
            <person name="Mulvaney U."/>
            <person name="Jasinska A.J."/>
            <person name="Deng X."/>
            <person name="Freimer N."/>
            <person name="Delwart E."/>
        </authorList>
    </citation>
    <scope>NUCLEOTIDE SEQUENCE [LARGE SCALE GENOMIC DNA]</scope>
    <source>
        <strain evidence="3">VGA00154.2</strain>
    </source>
</reference>
<dbReference type="OrthoDB" id="27758at10239"/>
<feature type="compositionally biased region" description="Pro residues" evidence="1">
    <location>
        <begin position="85"/>
        <end position="98"/>
    </location>
</feature>
<dbReference type="Pfam" id="PF02957">
    <property type="entry name" value="TT_ORF2-like"/>
    <property type="match status" value="1"/>
</dbReference>
<sequence>MFSFRRRRRVHGQTRQRPSLLSMFWKKSAEDAGAWEERWLRSVYDTHALFCSCNYFLGHLSAIQARHRGPRGQSRTPPTLDGLGPPSPPRLAAPPPTPASSRASTTPISLLHSGGSSSSSGVHTDSPWSTGGDGDAGGPGGDGAGQDGVDAFTAEQLEELFAAVEEDAR</sequence>
<evidence type="ECO:0000313" key="3">
    <source>
        <dbReference type="EMBL" id="AJP36572.1"/>
    </source>
</evidence>
<feature type="domain" description="Hepatitis TT virus Orf2/Gyrovirus Vp2 N-terminal" evidence="2">
    <location>
        <begin position="35"/>
        <end position="82"/>
    </location>
</feature>